<feature type="signal peptide" evidence="9">
    <location>
        <begin position="1"/>
        <end position="21"/>
    </location>
</feature>
<dbReference type="EC" id="3.1.1.-" evidence="9"/>
<dbReference type="GO" id="GO:0045493">
    <property type="term" value="P:xylan catabolic process"/>
    <property type="evidence" value="ECO:0007669"/>
    <property type="project" value="UniProtKB-UniRule"/>
</dbReference>
<comment type="similarity">
    <text evidence="9">Belongs to the carbohydrate esterase 1 (CE1) family.</text>
</comment>
<organism evidence="10 11">
    <name type="scientific">Echria macrotheca</name>
    <dbReference type="NCBI Taxonomy" id="438768"/>
    <lineage>
        <taxon>Eukaryota</taxon>
        <taxon>Fungi</taxon>
        <taxon>Dikarya</taxon>
        <taxon>Ascomycota</taxon>
        <taxon>Pezizomycotina</taxon>
        <taxon>Sordariomycetes</taxon>
        <taxon>Sordariomycetidae</taxon>
        <taxon>Sordariales</taxon>
        <taxon>Schizotheciaceae</taxon>
        <taxon>Echria</taxon>
    </lineage>
</organism>
<sequence length="298" mass="32117">MVRLLTSLGLVLSSLSLPVLAQTPQNNLTQITNWGGNPSGLELRVYVPNKLKNKPALLLALHWCGSSGPEYFSSTKYAALADKKGFVVLFPSSPKDNNCWDVATTQSLTHNGGGDSTGLSNMVNWAIGTYGIDASRVYVVGTSSGCMMTNVMCATYPELFEAASCYSGVPAGCLAGSPGSSPTTADPFCASGANIKTGAQWAQIVHNMYPGYTGSYPRFQTFHGEADTFVNYPNFGEQLKQWSTVLGVEWKRNKTDTPETGYTEMIYGNGKELVGYSARGVGHFVPNHEDVDMKWFGI</sequence>
<keyword evidence="11" id="KW-1185">Reference proteome</keyword>
<gene>
    <name evidence="10" type="ORF">QBC47DRAFT_322366</name>
</gene>
<keyword evidence="6" id="KW-0325">Glycoprotein</keyword>
<keyword evidence="3 9" id="KW-0964">Secreted</keyword>
<evidence type="ECO:0000256" key="1">
    <source>
        <dbReference type="ARBA" id="ARBA00004613"/>
    </source>
</evidence>
<evidence type="ECO:0000256" key="8">
    <source>
        <dbReference type="ARBA" id="ARBA00023326"/>
    </source>
</evidence>
<dbReference type="SUPFAM" id="SSF53474">
    <property type="entry name" value="alpha/beta-Hydrolases"/>
    <property type="match status" value="2"/>
</dbReference>
<dbReference type="Proteomes" id="UP001239445">
    <property type="component" value="Unassembled WGS sequence"/>
</dbReference>
<evidence type="ECO:0000256" key="3">
    <source>
        <dbReference type="ARBA" id="ARBA00022525"/>
    </source>
</evidence>
<comment type="caution">
    <text evidence="10">The sequence shown here is derived from an EMBL/GenBank/DDBJ whole genome shotgun (WGS) entry which is preliminary data.</text>
</comment>
<keyword evidence="8 9" id="KW-0624">Polysaccharide degradation</keyword>
<proteinExistence type="inferred from homology"/>
<evidence type="ECO:0000256" key="9">
    <source>
        <dbReference type="RuleBase" id="RU367147"/>
    </source>
</evidence>
<feature type="chain" id="PRO_5042313138" description="Carboxylic ester hydrolase" evidence="9">
    <location>
        <begin position="22"/>
        <end position="298"/>
    </location>
</feature>
<comment type="function">
    <text evidence="9">Esterase involved in the hydrolysis of xylan, a major structural heterogeneous polysaccharide found in plant biomass representing the second most abundant polysaccharide in the biosphere, after cellulose.</text>
</comment>
<dbReference type="PANTHER" id="PTHR43037">
    <property type="entry name" value="UNNAMED PRODUCT-RELATED"/>
    <property type="match status" value="1"/>
</dbReference>
<dbReference type="InterPro" id="IPR050955">
    <property type="entry name" value="Plant_Biomass_Hydrol_Est"/>
</dbReference>
<evidence type="ECO:0000256" key="6">
    <source>
        <dbReference type="ARBA" id="ARBA00023180"/>
    </source>
</evidence>
<evidence type="ECO:0000256" key="2">
    <source>
        <dbReference type="ARBA" id="ARBA00022487"/>
    </source>
</evidence>
<evidence type="ECO:0000256" key="4">
    <source>
        <dbReference type="ARBA" id="ARBA00022729"/>
    </source>
</evidence>
<evidence type="ECO:0000256" key="7">
    <source>
        <dbReference type="ARBA" id="ARBA00023277"/>
    </source>
</evidence>
<dbReference type="InterPro" id="IPR010126">
    <property type="entry name" value="Esterase_phb"/>
</dbReference>
<dbReference type="PANTHER" id="PTHR43037:SF3">
    <property type="entry name" value="FERULOYL ESTERASE B"/>
    <property type="match status" value="1"/>
</dbReference>
<dbReference type="Pfam" id="PF10503">
    <property type="entry name" value="Esterase_PHB"/>
    <property type="match status" value="1"/>
</dbReference>
<keyword evidence="2 9" id="KW-0719">Serine esterase</keyword>
<evidence type="ECO:0000256" key="5">
    <source>
        <dbReference type="ARBA" id="ARBA00022801"/>
    </source>
</evidence>
<dbReference type="GO" id="GO:0005576">
    <property type="term" value="C:extracellular region"/>
    <property type="evidence" value="ECO:0007669"/>
    <property type="project" value="UniProtKB-SubCell"/>
</dbReference>
<keyword evidence="7 9" id="KW-0119">Carbohydrate metabolism</keyword>
<dbReference type="NCBIfam" id="TIGR01840">
    <property type="entry name" value="esterase_phb"/>
    <property type="match status" value="1"/>
</dbReference>
<dbReference type="Gene3D" id="3.40.50.1820">
    <property type="entry name" value="alpha/beta hydrolase"/>
    <property type="match status" value="1"/>
</dbReference>
<evidence type="ECO:0000313" key="11">
    <source>
        <dbReference type="Proteomes" id="UP001239445"/>
    </source>
</evidence>
<keyword evidence="5 9" id="KW-0378">Hydrolase</keyword>
<dbReference type="InterPro" id="IPR029058">
    <property type="entry name" value="AB_hydrolase_fold"/>
</dbReference>
<dbReference type="GO" id="GO:0052689">
    <property type="term" value="F:carboxylic ester hydrolase activity"/>
    <property type="evidence" value="ECO:0007669"/>
    <property type="project" value="UniProtKB-KW"/>
</dbReference>
<dbReference type="EMBL" id="MU839833">
    <property type="protein sequence ID" value="KAK1755549.1"/>
    <property type="molecule type" value="Genomic_DNA"/>
</dbReference>
<keyword evidence="4 9" id="KW-0732">Signal</keyword>
<name>A0AAJ0FBM9_9PEZI</name>
<protein>
    <recommendedName>
        <fullName evidence="9">Carboxylic ester hydrolase</fullName>
        <ecNumber evidence="9">3.1.1.-</ecNumber>
    </recommendedName>
</protein>
<evidence type="ECO:0000313" key="10">
    <source>
        <dbReference type="EMBL" id="KAK1755549.1"/>
    </source>
</evidence>
<accession>A0AAJ0FBM9</accession>
<comment type="subcellular location">
    <subcellularLocation>
        <location evidence="1 9">Secreted</location>
    </subcellularLocation>
</comment>
<reference evidence="10" key="1">
    <citation type="submission" date="2023-06" db="EMBL/GenBank/DDBJ databases">
        <title>Genome-scale phylogeny and comparative genomics of the fungal order Sordariales.</title>
        <authorList>
            <consortium name="Lawrence Berkeley National Laboratory"/>
            <person name="Hensen N."/>
            <person name="Bonometti L."/>
            <person name="Westerberg I."/>
            <person name="Brannstrom I.O."/>
            <person name="Guillou S."/>
            <person name="Cros-Aarteil S."/>
            <person name="Calhoun S."/>
            <person name="Haridas S."/>
            <person name="Kuo A."/>
            <person name="Mondo S."/>
            <person name="Pangilinan J."/>
            <person name="Riley R."/>
            <person name="Labutti K."/>
            <person name="Andreopoulos B."/>
            <person name="Lipzen A."/>
            <person name="Chen C."/>
            <person name="Yanf M."/>
            <person name="Daum C."/>
            <person name="Ng V."/>
            <person name="Clum A."/>
            <person name="Steindorff A."/>
            <person name="Ohm R."/>
            <person name="Martin F."/>
            <person name="Silar P."/>
            <person name="Natvig D."/>
            <person name="Lalanne C."/>
            <person name="Gautier V."/>
            <person name="Ament-Velasquez S.L."/>
            <person name="Kruys A."/>
            <person name="Hutchinson M.I."/>
            <person name="Powell A.J."/>
            <person name="Barry K."/>
            <person name="Miller A.N."/>
            <person name="Grigoriev I.V."/>
            <person name="Debuchy R."/>
            <person name="Gladieux P."/>
            <person name="Thoren M.H."/>
            <person name="Johannesson H."/>
        </authorList>
    </citation>
    <scope>NUCLEOTIDE SEQUENCE</scope>
    <source>
        <strain evidence="10">PSN4</strain>
    </source>
</reference>
<dbReference type="AlphaFoldDB" id="A0AAJ0FBM9"/>